<feature type="domain" description="HYR" evidence="6">
    <location>
        <begin position="1"/>
        <end position="70"/>
    </location>
</feature>
<dbReference type="CDD" id="cd00033">
    <property type="entry name" value="CCP"/>
    <property type="match status" value="1"/>
</dbReference>
<evidence type="ECO:0000259" key="8">
    <source>
        <dbReference type="PROSITE" id="PS51145"/>
    </source>
</evidence>
<dbReference type="EMBL" id="CALNXJ010000057">
    <property type="protein sequence ID" value="CAH3155240.1"/>
    <property type="molecule type" value="Genomic_DNA"/>
</dbReference>
<comment type="function">
    <text evidence="4">Receptor for netrin required for axon guidance. Mediates axon repulsion of neuronal growth cones in the developing nervous system upon ligand binding.</text>
</comment>
<comment type="similarity">
    <text evidence="4">Belongs to the unc-5 family.</text>
</comment>
<dbReference type="SMART" id="SM00032">
    <property type="entry name" value="CCP"/>
    <property type="match status" value="1"/>
</dbReference>
<name>A0AAU9XSG5_9CNID</name>
<dbReference type="SUPFAM" id="SSF57535">
    <property type="entry name" value="Complement control module/SCR domain"/>
    <property type="match status" value="1"/>
</dbReference>
<dbReference type="PROSITE" id="PS50825">
    <property type="entry name" value="HYR"/>
    <property type="match status" value="1"/>
</dbReference>
<comment type="caution">
    <text evidence="3">Lacks conserved residue(s) required for the propagation of feature annotation.</text>
</comment>
<keyword evidence="4" id="KW-0675">Receptor</keyword>
<feature type="compositionally biased region" description="Basic and acidic residues" evidence="5">
    <location>
        <begin position="547"/>
        <end position="558"/>
    </location>
</feature>
<dbReference type="InterPro" id="IPR035976">
    <property type="entry name" value="Sushi/SCR/CCP_sf"/>
</dbReference>
<keyword evidence="10" id="KW-1185">Reference proteome</keyword>
<dbReference type="InterPro" id="IPR000436">
    <property type="entry name" value="Sushi_SCR_CCP_dom"/>
</dbReference>
<keyword evidence="2 3" id="KW-1015">Disulfide bond</keyword>
<dbReference type="AlphaFoldDB" id="A0AAU9XSG5"/>
<keyword evidence="4" id="KW-1133">Transmembrane helix</keyword>
<dbReference type="GO" id="GO:0005042">
    <property type="term" value="F:netrin receptor activity"/>
    <property type="evidence" value="ECO:0007669"/>
    <property type="project" value="UniProtKB-UniRule"/>
</dbReference>
<evidence type="ECO:0000256" key="2">
    <source>
        <dbReference type="ARBA" id="ARBA00023157"/>
    </source>
</evidence>
<dbReference type="Pfam" id="PF00084">
    <property type="entry name" value="Sushi"/>
    <property type="match status" value="1"/>
</dbReference>
<keyword evidence="4" id="KW-0472">Membrane</keyword>
<dbReference type="Pfam" id="PF02494">
    <property type="entry name" value="HYR"/>
    <property type="match status" value="1"/>
</dbReference>
<sequence>MDFYTAECSSDALVSWDEPVASDNSGNVSVSYPEIRPPTRLSSSFNPLTYIATDSSGNCVNCSFHLRVIRKSCPALSRPINGNVNLSCGHWFGSEAVFSCNRRHQLNGSHRRFCDKDGVWSGFPSSCEREEDNNLTGETSNPLSDIWLVLLVVSSVIPIVIMIYIYVRCGRSAKNRGVCGPIPIGNPIYEDFSVDPLDIVEFTVETNPPENQVGLNDSSEGDYLPDSFEKKKTFNSSGGELSATNDSDVKICIGKGAIPIGVSQEIFYRVVYDTTELLRDIPVGPDETIISPVIECGPHDIRLLKPLEIIIPHCLYMGKAKKEWITVYRTDPGPIKWEKIPSKSEKKNMSRVWFTVKEDSIHIKTMTFCFWCVYCRGAPRMKRATVFASKPNPRRDLIEFRFYIYSDNKEFSGRVKKQDEKQFPDSWQGIEKPFKMYSNTKKITVKLDPEEGWEFDKTPGEQVYICDDSHGGRSRCINTCTFAVKPVKGREVEEFSCNITFQQEGHDEHAIYVNPGFSLEEKLVEPANACTHFNSAAGCSTSSAPAESDRRSSDEQPKTPRGLNKSWSVNFPRQRYTESGGLEATSHTVRGSKSASGCSKSLTQEESDRGNLNEQSKTPQDSKLLSSLLDNRSFLTKVCNRLDIEMKNHGDYRHVCSHYGIDRNEVAANFAKHGDGPSTALLEYLAVTYPKLTVDEFASVLKNVTQRNDVVESLEEYDNE</sequence>
<gene>
    <name evidence="9" type="ORF">PMEA_00027901</name>
</gene>
<dbReference type="Pfam" id="PF00791">
    <property type="entry name" value="ZU5"/>
    <property type="match status" value="1"/>
</dbReference>
<feature type="region of interest" description="Disordered" evidence="5">
    <location>
        <begin position="538"/>
        <end position="622"/>
    </location>
</feature>
<feature type="transmembrane region" description="Helical" evidence="4">
    <location>
        <begin position="146"/>
        <end position="167"/>
    </location>
</feature>
<evidence type="ECO:0000313" key="10">
    <source>
        <dbReference type="Proteomes" id="UP001159428"/>
    </source>
</evidence>
<comment type="subcellular location">
    <subcellularLocation>
        <location evidence="4">Cell membrane</location>
        <topology evidence="4">Single-pass type I membrane protein</topology>
    </subcellularLocation>
</comment>
<dbReference type="InterPro" id="IPR003410">
    <property type="entry name" value="HYR_dom"/>
</dbReference>
<reference evidence="9 10" key="1">
    <citation type="submission" date="2022-05" db="EMBL/GenBank/DDBJ databases">
        <authorList>
            <consortium name="Genoscope - CEA"/>
            <person name="William W."/>
        </authorList>
    </citation>
    <scope>NUCLEOTIDE SEQUENCE [LARGE SCALE GENOMIC DNA]</scope>
</reference>
<keyword evidence="4" id="KW-0812">Transmembrane</keyword>
<evidence type="ECO:0000259" key="7">
    <source>
        <dbReference type="PROSITE" id="PS50923"/>
    </source>
</evidence>
<keyword evidence="1" id="KW-0677">Repeat</keyword>
<organism evidence="9 10">
    <name type="scientific">Pocillopora meandrina</name>
    <dbReference type="NCBI Taxonomy" id="46732"/>
    <lineage>
        <taxon>Eukaryota</taxon>
        <taxon>Metazoa</taxon>
        <taxon>Cnidaria</taxon>
        <taxon>Anthozoa</taxon>
        <taxon>Hexacorallia</taxon>
        <taxon>Scleractinia</taxon>
        <taxon>Astrocoeniina</taxon>
        <taxon>Pocilloporidae</taxon>
        <taxon>Pocillopora</taxon>
    </lineage>
</organism>
<feature type="disulfide bond" evidence="3">
    <location>
        <begin position="100"/>
        <end position="127"/>
    </location>
</feature>
<keyword evidence="3" id="KW-0768">Sushi</keyword>
<dbReference type="InterPro" id="IPR011029">
    <property type="entry name" value="DEATH-like_dom_sf"/>
</dbReference>
<proteinExistence type="inferred from homology"/>
<dbReference type="InterPro" id="IPR037936">
    <property type="entry name" value="UNC5A-D"/>
</dbReference>
<evidence type="ECO:0000256" key="4">
    <source>
        <dbReference type="RuleBase" id="RU367033"/>
    </source>
</evidence>
<dbReference type="PROSITE" id="PS50923">
    <property type="entry name" value="SUSHI"/>
    <property type="match status" value="1"/>
</dbReference>
<protein>
    <recommendedName>
        <fullName evidence="4">Netrin receptor UNC5</fullName>
    </recommendedName>
</protein>
<feature type="compositionally biased region" description="Polar residues" evidence="5">
    <location>
        <begin position="585"/>
        <end position="605"/>
    </location>
</feature>
<evidence type="ECO:0000256" key="1">
    <source>
        <dbReference type="ARBA" id="ARBA00022737"/>
    </source>
</evidence>
<accession>A0AAU9XSG5</accession>
<comment type="caution">
    <text evidence="9">The sequence shown here is derived from an EMBL/GenBank/DDBJ whole genome shotgun (WGS) entry which is preliminary data.</text>
</comment>
<feature type="compositionally biased region" description="Polar residues" evidence="5">
    <location>
        <begin position="612"/>
        <end position="622"/>
    </location>
</feature>
<evidence type="ECO:0000256" key="3">
    <source>
        <dbReference type="PROSITE-ProRule" id="PRU00302"/>
    </source>
</evidence>
<dbReference type="GO" id="GO:0005886">
    <property type="term" value="C:plasma membrane"/>
    <property type="evidence" value="ECO:0007669"/>
    <property type="project" value="UniProtKB-SubCell"/>
</dbReference>
<evidence type="ECO:0000313" key="9">
    <source>
        <dbReference type="EMBL" id="CAH3155240.1"/>
    </source>
</evidence>
<evidence type="ECO:0000256" key="5">
    <source>
        <dbReference type="SAM" id="MobiDB-lite"/>
    </source>
</evidence>
<feature type="domain" description="Sushi" evidence="7">
    <location>
        <begin position="71"/>
        <end position="129"/>
    </location>
</feature>
<dbReference type="Proteomes" id="UP001159428">
    <property type="component" value="Unassembled WGS sequence"/>
</dbReference>
<dbReference type="Gene3D" id="2.60.220.30">
    <property type="match status" value="1"/>
</dbReference>
<dbReference type="PANTHER" id="PTHR12582">
    <property type="entry name" value="NETRIN RECEPTOR UNC5"/>
    <property type="match status" value="1"/>
</dbReference>
<evidence type="ECO:0000259" key="6">
    <source>
        <dbReference type="PROSITE" id="PS50825"/>
    </source>
</evidence>
<dbReference type="PANTHER" id="PTHR12582:SF41">
    <property type="entry name" value="UNC5C-LIKE PROTEIN"/>
    <property type="match status" value="1"/>
</dbReference>
<dbReference type="Gene3D" id="1.10.533.10">
    <property type="entry name" value="Death Domain, Fas"/>
    <property type="match status" value="1"/>
</dbReference>
<dbReference type="Gene3D" id="2.10.70.10">
    <property type="entry name" value="Complement Module, domain 1"/>
    <property type="match status" value="1"/>
</dbReference>
<feature type="domain" description="ZU5" evidence="8">
    <location>
        <begin position="228"/>
        <end position="368"/>
    </location>
</feature>
<dbReference type="InterPro" id="IPR000906">
    <property type="entry name" value="ZU5_dom"/>
</dbReference>
<dbReference type="SMART" id="SM00218">
    <property type="entry name" value="ZU5"/>
    <property type="match status" value="1"/>
</dbReference>
<keyword evidence="4" id="KW-0217">Developmental protein</keyword>
<dbReference type="PROSITE" id="PS51145">
    <property type="entry name" value="ZU5"/>
    <property type="match status" value="1"/>
</dbReference>
<keyword evidence="4" id="KW-0393">Immunoglobulin domain</keyword>